<dbReference type="InterPro" id="IPR001270">
    <property type="entry name" value="ClpA/B"/>
</dbReference>
<protein>
    <recommendedName>
        <fullName evidence="2">DNA-directed DNA polymerase</fullName>
        <ecNumber evidence="2">2.7.7.7</ecNumber>
    </recommendedName>
</protein>
<dbReference type="GO" id="GO:0046872">
    <property type="term" value="F:metal ion binding"/>
    <property type="evidence" value="ECO:0007669"/>
    <property type="project" value="UniProtKB-KW"/>
</dbReference>
<dbReference type="PRINTS" id="PR00300">
    <property type="entry name" value="CLPPROTEASEA"/>
</dbReference>
<dbReference type="PANTHER" id="PTHR11669">
    <property type="entry name" value="REPLICATION FACTOR C / DNA POLYMERASE III GAMMA-TAU SUBUNIT"/>
    <property type="match status" value="1"/>
</dbReference>
<dbReference type="InterPro" id="IPR012763">
    <property type="entry name" value="DNA_pol_III_sug/sutau_N"/>
</dbReference>
<accession>A0A1Y2T7C7</accession>
<evidence type="ECO:0000313" key="11">
    <source>
        <dbReference type="Proteomes" id="UP000194267"/>
    </source>
</evidence>
<dbReference type="GO" id="GO:0005524">
    <property type="term" value="F:ATP binding"/>
    <property type="evidence" value="ECO:0007669"/>
    <property type="project" value="UniProtKB-KW"/>
</dbReference>
<dbReference type="Pfam" id="PF13177">
    <property type="entry name" value="DNA_pol3_delta2"/>
    <property type="match status" value="1"/>
</dbReference>
<dbReference type="Gene3D" id="3.40.50.300">
    <property type="entry name" value="P-loop containing nucleotide triphosphate hydrolases"/>
    <property type="match status" value="1"/>
</dbReference>
<comment type="caution">
    <text evidence="10">The sequence shown here is derived from an EMBL/GenBank/DDBJ whole genome shotgun (WGS) entry which is preliminary data.</text>
</comment>
<dbReference type="EMBL" id="LWLV01000275">
    <property type="protein sequence ID" value="OTA41696.1"/>
    <property type="molecule type" value="Genomic_DNA"/>
</dbReference>
<keyword evidence="7" id="KW-0239">DNA-directed DNA polymerase</keyword>
<dbReference type="GO" id="GO:0009360">
    <property type="term" value="C:DNA polymerase III complex"/>
    <property type="evidence" value="ECO:0007669"/>
    <property type="project" value="InterPro"/>
</dbReference>
<evidence type="ECO:0000256" key="2">
    <source>
        <dbReference type="ARBA" id="ARBA00012417"/>
    </source>
</evidence>
<keyword evidence="4" id="KW-0547">Nucleotide-binding</keyword>
<dbReference type="InterPro" id="IPR003593">
    <property type="entry name" value="AAA+_ATPase"/>
</dbReference>
<evidence type="ECO:0000256" key="4">
    <source>
        <dbReference type="ARBA" id="ARBA00022741"/>
    </source>
</evidence>
<reference evidence="11" key="1">
    <citation type="submission" date="2016-04" db="EMBL/GenBank/DDBJ databases">
        <authorList>
            <person name="Antunes L.P."/>
            <person name="Martins L.F."/>
            <person name="Pereira R.V."/>
            <person name="Thomas A.M."/>
            <person name="Barbosa D."/>
            <person name="Nascimento L."/>
            <person name="Silva G.M."/>
            <person name="Condomitti G.W."/>
            <person name="Digiampietri L.A."/>
            <person name="Lombardi K.C."/>
            <person name="Ramos P.L."/>
            <person name="Quaggio R.B."/>
            <person name="Oliveira J.C."/>
            <person name="Pascon R.C."/>
            <person name="Cruz J.B."/>
            <person name="Silva A.M."/>
            <person name="Setubal J.C."/>
        </authorList>
    </citation>
    <scope>NUCLEOTIDE SEQUENCE [LARGE SCALE GENOMIC DNA]</scope>
</reference>
<evidence type="ECO:0000256" key="3">
    <source>
        <dbReference type="ARBA" id="ARBA00022723"/>
    </source>
</evidence>
<evidence type="ECO:0000256" key="1">
    <source>
        <dbReference type="ARBA" id="ARBA00006360"/>
    </source>
</evidence>
<dbReference type="FunFam" id="3.40.50.300:FF:000014">
    <property type="entry name" value="DNA polymerase III subunit gamma/tau"/>
    <property type="match status" value="1"/>
</dbReference>
<dbReference type="InterPro" id="IPR027417">
    <property type="entry name" value="P-loop_NTPase"/>
</dbReference>
<dbReference type="EC" id="2.7.7.7" evidence="2"/>
<keyword evidence="6" id="KW-0067">ATP-binding</keyword>
<evidence type="ECO:0000256" key="8">
    <source>
        <dbReference type="ARBA" id="ARBA00049244"/>
    </source>
</evidence>
<dbReference type="SMART" id="SM00382">
    <property type="entry name" value="AAA"/>
    <property type="match status" value="1"/>
</dbReference>
<dbReference type="AlphaFoldDB" id="A0A1Y2T7C7"/>
<comment type="catalytic activity">
    <reaction evidence="8">
        <text>DNA(n) + a 2'-deoxyribonucleoside 5'-triphosphate = DNA(n+1) + diphosphate</text>
        <dbReference type="Rhea" id="RHEA:22508"/>
        <dbReference type="Rhea" id="RHEA-COMP:17339"/>
        <dbReference type="Rhea" id="RHEA-COMP:17340"/>
        <dbReference type="ChEBI" id="CHEBI:33019"/>
        <dbReference type="ChEBI" id="CHEBI:61560"/>
        <dbReference type="ChEBI" id="CHEBI:173112"/>
        <dbReference type="EC" id="2.7.7.7"/>
    </reaction>
</comment>
<dbReference type="PANTHER" id="PTHR11669:SF0">
    <property type="entry name" value="PROTEIN STICHEL-LIKE 2"/>
    <property type="match status" value="1"/>
</dbReference>
<gene>
    <name evidence="10" type="ORF">A6D92_04485</name>
</gene>
<dbReference type="GO" id="GO:0006261">
    <property type="term" value="P:DNA-templated DNA replication"/>
    <property type="evidence" value="ECO:0007669"/>
    <property type="project" value="TreeGrafter"/>
</dbReference>
<keyword evidence="7" id="KW-0548">Nucleotidyltransferase</keyword>
<keyword evidence="5" id="KW-0862">Zinc</keyword>
<dbReference type="NCBIfam" id="TIGR02397">
    <property type="entry name" value="dnaX_nterm"/>
    <property type="match status" value="1"/>
</dbReference>
<dbReference type="CDD" id="cd00009">
    <property type="entry name" value="AAA"/>
    <property type="match status" value="1"/>
</dbReference>
<feature type="domain" description="AAA+ ATPase" evidence="9">
    <location>
        <begin position="37"/>
        <end position="177"/>
    </location>
</feature>
<dbReference type="InterPro" id="IPR050238">
    <property type="entry name" value="DNA_Rep/Repair_Clamp_Loader"/>
</dbReference>
<organism evidence="10 11">
    <name type="scientific">Symbiobacterium thermophilum</name>
    <dbReference type="NCBI Taxonomy" id="2734"/>
    <lineage>
        <taxon>Bacteria</taxon>
        <taxon>Bacillati</taxon>
        <taxon>Bacillota</taxon>
        <taxon>Clostridia</taxon>
        <taxon>Eubacteriales</taxon>
        <taxon>Symbiobacteriaceae</taxon>
        <taxon>Symbiobacterium</taxon>
    </lineage>
</organism>
<keyword evidence="3" id="KW-0479">Metal-binding</keyword>
<keyword evidence="7" id="KW-0808">Transferase</keyword>
<dbReference type="Proteomes" id="UP000194267">
    <property type="component" value="Unassembled WGS sequence"/>
</dbReference>
<evidence type="ECO:0000256" key="5">
    <source>
        <dbReference type="ARBA" id="ARBA00022833"/>
    </source>
</evidence>
<evidence type="ECO:0000256" key="6">
    <source>
        <dbReference type="ARBA" id="ARBA00022840"/>
    </source>
</evidence>
<sequence length="223" mass="24781">MAHLALYREYRPQRFGEVVGQEHITRTLRNAIVQGRLHHAYLLSGPRGTGKTTVARILAKAVNCLNPQDGEPCNECEACRRITSGEALDLIEIDAASNRGIDEIRDLRDKVNFAPVELKYKVYIIDEVHMLTEPAFNALLKTLEEPPAHVLFVLATTEKQKLPITILSRCQPSTTGGCPRTRSWHGCGRCAGSRDSRPARKPCRPLPATPTAACATPCRCWTR</sequence>
<name>A0A1Y2T7C7_SYMTR</name>
<evidence type="ECO:0000313" key="10">
    <source>
        <dbReference type="EMBL" id="OTA41696.1"/>
    </source>
</evidence>
<dbReference type="GO" id="GO:0003887">
    <property type="term" value="F:DNA-directed DNA polymerase activity"/>
    <property type="evidence" value="ECO:0007669"/>
    <property type="project" value="UniProtKB-KW"/>
</dbReference>
<evidence type="ECO:0000259" key="9">
    <source>
        <dbReference type="SMART" id="SM00382"/>
    </source>
</evidence>
<evidence type="ECO:0000256" key="7">
    <source>
        <dbReference type="ARBA" id="ARBA00022932"/>
    </source>
</evidence>
<proteinExistence type="inferred from homology"/>
<comment type="similarity">
    <text evidence="1">Belongs to the DnaX/STICHEL family.</text>
</comment>
<dbReference type="SUPFAM" id="SSF52540">
    <property type="entry name" value="P-loop containing nucleoside triphosphate hydrolases"/>
    <property type="match status" value="1"/>
</dbReference>